<dbReference type="Pfam" id="PF00282">
    <property type="entry name" value="Pyridoxal_deC"/>
    <property type="match status" value="1"/>
</dbReference>
<evidence type="ECO:0000256" key="4">
    <source>
        <dbReference type="ARBA" id="ARBA00023239"/>
    </source>
</evidence>
<keyword evidence="4 6" id="KW-0456">Lyase</keyword>
<evidence type="ECO:0000256" key="5">
    <source>
        <dbReference type="PIRSR" id="PIRSR602129-50"/>
    </source>
</evidence>
<reference evidence="7 8" key="1">
    <citation type="submission" date="2015-09" db="EMBL/GenBank/DDBJ databases">
        <title>Draft genome sequence of Kouleothrix aurantiaca JCM 19913.</title>
        <authorList>
            <person name="Hemp J."/>
        </authorList>
    </citation>
    <scope>NUCLEOTIDE SEQUENCE [LARGE SCALE GENOMIC DNA]</scope>
    <source>
        <strain evidence="7 8">COM-B</strain>
    </source>
</reference>
<dbReference type="AlphaFoldDB" id="A0A0P9CM45"/>
<evidence type="ECO:0000256" key="6">
    <source>
        <dbReference type="RuleBase" id="RU000382"/>
    </source>
</evidence>
<keyword evidence="3 5" id="KW-0663">Pyridoxal phosphate</keyword>
<dbReference type="Gene3D" id="3.40.640.10">
    <property type="entry name" value="Type I PLP-dependent aspartate aminotransferase-like (Major domain)"/>
    <property type="match status" value="1"/>
</dbReference>
<dbReference type="PATRIC" id="fig|186479.3.peg.7352"/>
<gene>
    <name evidence="7" type="ORF">SE17_43160</name>
</gene>
<dbReference type="GO" id="GO:0030170">
    <property type="term" value="F:pyridoxal phosphate binding"/>
    <property type="evidence" value="ECO:0007669"/>
    <property type="project" value="InterPro"/>
</dbReference>
<name>A0A0P9CM45_9CHLR</name>
<feature type="non-terminal residue" evidence="7">
    <location>
        <position position="188"/>
    </location>
</feature>
<dbReference type="InterPro" id="IPR015421">
    <property type="entry name" value="PyrdxlP-dep_Trfase_major"/>
</dbReference>
<accession>A0A0P9CM45</accession>
<dbReference type="InterPro" id="IPR010977">
    <property type="entry name" value="Aromatic_deC"/>
</dbReference>
<dbReference type="PANTHER" id="PTHR11999:SF70">
    <property type="entry name" value="MIP05841P"/>
    <property type="match status" value="1"/>
</dbReference>
<evidence type="ECO:0000256" key="1">
    <source>
        <dbReference type="ARBA" id="ARBA00001933"/>
    </source>
</evidence>
<evidence type="ECO:0000256" key="2">
    <source>
        <dbReference type="ARBA" id="ARBA00022793"/>
    </source>
</evidence>
<keyword evidence="8" id="KW-1185">Reference proteome</keyword>
<feature type="non-terminal residue" evidence="7">
    <location>
        <position position="1"/>
    </location>
</feature>
<comment type="similarity">
    <text evidence="6">Belongs to the group II decarboxylase family.</text>
</comment>
<keyword evidence="2" id="KW-0210">Decarboxylase</keyword>
<dbReference type="Proteomes" id="UP000050509">
    <property type="component" value="Unassembled WGS sequence"/>
</dbReference>
<dbReference type="GO" id="GO:0004058">
    <property type="term" value="F:aromatic-L-amino-acid decarboxylase activity"/>
    <property type="evidence" value="ECO:0007669"/>
    <property type="project" value="UniProtKB-ARBA"/>
</dbReference>
<sequence length="188" mass="20211">GEEVHVSVLKALGLLGLGRERVVRVPVDSQGRMRADALPPLKGPTIICLQAGNVNTGACDPLEEICAIAHDAGAWVHVDGAFGLWLAAAPARAHLVRGLAEADSWATDAHKWLNVPYDSGLVICRHPADLRAAMSATAAYLQQDDRGEPFHYTPEMSRRARGVEVWAALRSLGRAGLDDLIERSCQHA</sequence>
<dbReference type="InterPro" id="IPR015424">
    <property type="entry name" value="PyrdxlP-dep_Trfase"/>
</dbReference>
<evidence type="ECO:0000313" key="8">
    <source>
        <dbReference type="Proteomes" id="UP000050509"/>
    </source>
</evidence>
<organism evidence="7 8">
    <name type="scientific">Kouleothrix aurantiaca</name>
    <dbReference type="NCBI Taxonomy" id="186479"/>
    <lineage>
        <taxon>Bacteria</taxon>
        <taxon>Bacillati</taxon>
        <taxon>Chloroflexota</taxon>
        <taxon>Chloroflexia</taxon>
        <taxon>Chloroflexales</taxon>
        <taxon>Roseiflexineae</taxon>
        <taxon>Roseiflexaceae</taxon>
        <taxon>Kouleothrix</taxon>
    </lineage>
</organism>
<protein>
    <submittedName>
        <fullName evidence="7">Pyridoxal-dependent decarboxylase</fullName>
    </submittedName>
</protein>
<comment type="cofactor">
    <cofactor evidence="1 5 6">
        <name>pyridoxal 5'-phosphate</name>
        <dbReference type="ChEBI" id="CHEBI:597326"/>
    </cofactor>
</comment>
<dbReference type="SUPFAM" id="SSF53383">
    <property type="entry name" value="PLP-dependent transferases"/>
    <property type="match status" value="1"/>
</dbReference>
<evidence type="ECO:0000256" key="3">
    <source>
        <dbReference type="ARBA" id="ARBA00022898"/>
    </source>
</evidence>
<dbReference type="InterPro" id="IPR002129">
    <property type="entry name" value="PyrdxlP-dep_de-COase"/>
</dbReference>
<dbReference type="PANTHER" id="PTHR11999">
    <property type="entry name" value="GROUP II PYRIDOXAL-5-PHOSPHATE DECARBOXYLASE"/>
    <property type="match status" value="1"/>
</dbReference>
<evidence type="ECO:0000313" key="7">
    <source>
        <dbReference type="EMBL" id="KPV46590.1"/>
    </source>
</evidence>
<dbReference type="GO" id="GO:0019752">
    <property type="term" value="P:carboxylic acid metabolic process"/>
    <property type="evidence" value="ECO:0007669"/>
    <property type="project" value="InterPro"/>
</dbReference>
<feature type="modified residue" description="N6-(pyridoxal phosphate)lysine" evidence="5">
    <location>
        <position position="111"/>
    </location>
</feature>
<comment type="caution">
    <text evidence="7">The sequence shown here is derived from an EMBL/GenBank/DDBJ whole genome shotgun (WGS) entry which is preliminary data.</text>
</comment>
<dbReference type="EMBL" id="LJCR01003539">
    <property type="protein sequence ID" value="KPV46590.1"/>
    <property type="molecule type" value="Genomic_DNA"/>
</dbReference>
<proteinExistence type="inferred from homology"/>